<keyword evidence="3 8" id="KW-0540">Nuclease</keyword>
<evidence type="ECO:0000256" key="1">
    <source>
        <dbReference type="ARBA" id="ARBA00001946"/>
    </source>
</evidence>
<dbReference type="SUPFAM" id="SSF88723">
    <property type="entry name" value="PIN domain-like"/>
    <property type="match status" value="1"/>
</dbReference>
<dbReference type="Pfam" id="PF01850">
    <property type="entry name" value="PIN"/>
    <property type="match status" value="1"/>
</dbReference>
<evidence type="ECO:0000256" key="5">
    <source>
        <dbReference type="ARBA" id="ARBA00022801"/>
    </source>
</evidence>
<reference evidence="10 11" key="1">
    <citation type="submission" date="2017-05" db="EMBL/GenBank/DDBJ databases">
        <title>Acinetobacter populi ANC 5415 (= PBJ7), whole genome shotgun sequencing project.</title>
        <authorList>
            <person name="Nemec A."/>
            <person name="Radolfova-Krizova L."/>
        </authorList>
    </citation>
    <scope>NUCLEOTIDE SEQUENCE [LARGE SCALE GENOMIC DNA]</scope>
    <source>
        <strain evidence="10 11">PBJ7</strain>
    </source>
</reference>
<keyword evidence="8" id="KW-0800">Toxin</keyword>
<keyword evidence="4 8" id="KW-0479">Metal-binding</keyword>
<gene>
    <name evidence="8" type="primary">vapC</name>
    <name evidence="10" type="ORF">CAP51_08220</name>
</gene>
<feature type="binding site" evidence="8">
    <location>
        <position position="100"/>
    </location>
    <ligand>
        <name>Mg(2+)</name>
        <dbReference type="ChEBI" id="CHEBI:18420"/>
    </ligand>
</feature>
<dbReference type="EC" id="3.1.-.-" evidence="8"/>
<evidence type="ECO:0000313" key="10">
    <source>
        <dbReference type="EMBL" id="OUY07710.1"/>
    </source>
</evidence>
<evidence type="ECO:0000256" key="6">
    <source>
        <dbReference type="ARBA" id="ARBA00022842"/>
    </source>
</evidence>
<evidence type="ECO:0000256" key="2">
    <source>
        <dbReference type="ARBA" id="ARBA00022649"/>
    </source>
</evidence>
<dbReference type="Gene3D" id="3.40.50.1010">
    <property type="entry name" value="5'-nuclease"/>
    <property type="match status" value="1"/>
</dbReference>
<dbReference type="HAMAP" id="MF_00265">
    <property type="entry name" value="VapC_Nob1"/>
    <property type="match status" value="1"/>
</dbReference>
<dbReference type="PANTHER" id="PTHR33653">
    <property type="entry name" value="RIBONUCLEASE VAPC2"/>
    <property type="match status" value="1"/>
</dbReference>
<dbReference type="Proteomes" id="UP000196536">
    <property type="component" value="Unassembled WGS sequence"/>
</dbReference>
<dbReference type="GO" id="GO:0004540">
    <property type="term" value="F:RNA nuclease activity"/>
    <property type="evidence" value="ECO:0007669"/>
    <property type="project" value="InterPro"/>
</dbReference>
<dbReference type="PANTHER" id="PTHR33653:SF1">
    <property type="entry name" value="RIBONUCLEASE VAPC2"/>
    <property type="match status" value="1"/>
</dbReference>
<dbReference type="OrthoDB" id="9796690at2"/>
<comment type="cofactor">
    <cofactor evidence="1 8">
        <name>Mg(2+)</name>
        <dbReference type="ChEBI" id="CHEBI:18420"/>
    </cofactor>
</comment>
<dbReference type="GO" id="GO:0016787">
    <property type="term" value="F:hydrolase activity"/>
    <property type="evidence" value="ECO:0007669"/>
    <property type="project" value="UniProtKB-KW"/>
</dbReference>
<sequence length="134" mass="15420">MRYMLDTNILIYFMKNKPVSVVEQINLLPITDILCMSFVSYAELLKGAYDSQRQEKVLRQLAKLINIIPVEYSDQSLICDYYAKHAIRLKRQGTPIGSNDLWIASHALALGCALVTNNTKEFERIPDLQLQNWV</sequence>
<dbReference type="InterPro" id="IPR002716">
    <property type="entry name" value="PIN_dom"/>
</dbReference>
<keyword evidence="5 8" id="KW-0378">Hydrolase</keyword>
<keyword evidence="6 8" id="KW-0460">Magnesium</keyword>
<evidence type="ECO:0000313" key="11">
    <source>
        <dbReference type="Proteomes" id="UP000196536"/>
    </source>
</evidence>
<feature type="binding site" evidence="8">
    <location>
        <position position="6"/>
    </location>
    <ligand>
        <name>Mg(2+)</name>
        <dbReference type="ChEBI" id="CHEBI:18420"/>
    </ligand>
</feature>
<dbReference type="InterPro" id="IPR022907">
    <property type="entry name" value="VapC_family"/>
</dbReference>
<dbReference type="GO" id="GO:0000287">
    <property type="term" value="F:magnesium ion binding"/>
    <property type="evidence" value="ECO:0007669"/>
    <property type="project" value="UniProtKB-UniRule"/>
</dbReference>
<accession>A0A1Z9YZS3</accession>
<dbReference type="RefSeq" id="WP_087620257.1">
    <property type="nucleotide sequence ID" value="NZ_NEXX01000002.1"/>
</dbReference>
<proteinExistence type="inferred from homology"/>
<keyword evidence="2 8" id="KW-1277">Toxin-antitoxin system</keyword>
<evidence type="ECO:0000259" key="9">
    <source>
        <dbReference type="Pfam" id="PF01850"/>
    </source>
</evidence>
<dbReference type="GO" id="GO:0090729">
    <property type="term" value="F:toxin activity"/>
    <property type="evidence" value="ECO:0007669"/>
    <property type="project" value="UniProtKB-KW"/>
</dbReference>
<dbReference type="EMBL" id="NEXX01000002">
    <property type="protein sequence ID" value="OUY07710.1"/>
    <property type="molecule type" value="Genomic_DNA"/>
</dbReference>
<comment type="caution">
    <text evidence="10">The sequence shown here is derived from an EMBL/GenBank/DDBJ whole genome shotgun (WGS) entry which is preliminary data.</text>
</comment>
<organism evidence="10 11">
    <name type="scientific">Acinetobacter populi</name>
    <dbReference type="NCBI Taxonomy" id="1582270"/>
    <lineage>
        <taxon>Bacteria</taxon>
        <taxon>Pseudomonadati</taxon>
        <taxon>Pseudomonadota</taxon>
        <taxon>Gammaproteobacteria</taxon>
        <taxon>Moraxellales</taxon>
        <taxon>Moraxellaceae</taxon>
        <taxon>Acinetobacter</taxon>
    </lineage>
</organism>
<dbReference type="AlphaFoldDB" id="A0A1Z9YZS3"/>
<name>A0A1Z9YZS3_9GAMM</name>
<evidence type="ECO:0000256" key="4">
    <source>
        <dbReference type="ARBA" id="ARBA00022723"/>
    </source>
</evidence>
<evidence type="ECO:0000256" key="7">
    <source>
        <dbReference type="ARBA" id="ARBA00038093"/>
    </source>
</evidence>
<evidence type="ECO:0000256" key="3">
    <source>
        <dbReference type="ARBA" id="ARBA00022722"/>
    </source>
</evidence>
<dbReference type="InterPro" id="IPR050556">
    <property type="entry name" value="Type_II_TA_system_RNase"/>
</dbReference>
<protein>
    <recommendedName>
        <fullName evidence="8">Ribonuclease VapC</fullName>
        <shortName evidence="8">RNase VapC</shortName>
        <ecNumber evidence="8">3.1.-.-</ecNumber>
    </recommendedName>
    <alternativeName>
        <fullName evidence="8">Toxin VapC</fullName>
    </alternativeName>
</protein>
<comment type="function">
    <text evidence="8">Toxic component of a toxin-antitoxin (TA) system. An RNase.</text>
</comment>
<feature type="domain" description="PIN" evidence="9">
    <location>
        <begin position="3"/>
        <end position="126"/>
    </location>
</feature>
<dbReference type="CDD" id="cd18735">
    <property type="entry name" value="PIN_HiVapC1-like"/>
    <property type="match status" value="1"/>
</dbReference>
<keyword evidence="11" id="KW-1185">Reference proteome</keyword>
<comment type="similarity">
    <text evidence="7 8">Belongs to the PINc/VapC protein family.</text>
</comment>
<evidence type="ECO:0000256" key="8">
    <source>
        <dbReference type="HAMAP-Rule" id="MF_00265"/>
    </source>
</evidence>
<dbReference type="InterPro" id="IPR029060">
    <property type="entry name" value="PIN-like_dom_sf"/>
</dbReference>